<proteinExistence type="inferred from homology"/>
<evidence type="ECO:0000256" key="7">
    <source>
        <dbReference type="SAM" id="MobiDB-lite"/>
    </source>
</evidence>
<dbReference type="SMART" id="SM00774">
    <property type="entry name" value="WRKY"/>
    <property type="match status" value="1"/>
</dbReference>
<dbReference type="SUPFAM" id="SSF118290">
    <property type="entry name" value="WRKY DNA-binding domain"/>
    <property type="match status" value="1"/>
</dbReference>
<dbReference type="AlphaFoldDB" id="A0A445K8Q2"/>
<dbReference type="PANTHER" id="PTHR32096">
    <property type="entry name" value="WRKY TRANSCRIPTION FACTOR 30-RELATED-RELATED"/>
    <property type="match status" value="1"/>
</dbReference>
<feature type="domain" description="WRKY" evidence="8">
    <location>
        <begin position="121"/>
        <end position="189"/>
    </location>
</feature>
<keyword evidence="4" id="KW-0804">Transcription</keyword>
<dbReference type="EMBL" id="QZWG01000006">
    <property type="protein sequence ID" value="RZC07175.1"/>
    <property type="molecule type" value="Genomic_DNA"/>
</dbReference>
<dbReference type="PROSITE" id="PS50811">
    <property type="entry name" value="WRKY"/>
    <property type="match status" value="1"/>
</dbReference>
<evidence type="ECO:0000256" key="5">
    <source>
        <dbReference type="ARBA" id="ARBA00023242"/>
    </source>
</evidence>
<comment type="caution">
    <text evidence="10">The sequence shown here is derived from an EMBL/GenBank/DDBJ whole genome shotgun (WGS) entry which is preliminary data.</text>
</comment>
<name>A0A445K8Q2_GLYSO</name>
<keyword evidence="2" id="KW-0805">Transcription regulation</keyword>
<evidence type="ECO:0000256" key="1">
    <source>
        <dbReference type="ARBA" id="ARBA00004123"/>
    </source>
</evidence>
<dbReference type="GO" id="GO:0000976">
    <property type="term" value="F:transcription cis-regulatory region binding"/>
    <property type="evidence" value="ECO:0007669"/>
    <property type="project" value="TreeGrafter"/>
</dbReference>
<reference evidence="10 11" key="1">
    <citation type="submission" date="2018-09" db="EMBL/GenBank/DDBJ databases">
        <title>A high-quality reference genome of wild soybean provides a powerful tool to mine soybean genomes.</title>
        <authorList>
            <person name="Xie M."/>
            <person name="Chung C.Y.L."/>
            <person name="Li M.-W."/>
            <person name="Wong F.-L."/>
            <person name="Chan T.-F."/>
            <person name="Lam H.-M."/>
        </authorList>
    </citation>
    <scope>NUCLEOTIDE SEQUENCE [LARGE SCALE GENOMIC DNA]</scope>
    <source>
        <strain evidence="11">cv. W05</strain>
        <tissue evidence="10">Hypocotyl of etiolated seedlings</tissue>
    </source>
</reference>
<dbReference type="InterPro" id="IPR044810">
    <property type="entry name" value="WRKY_plant"/>
</dbReference>
<dbReference type="GO" id="GO:0003700">
    <property type="term" value="F:DNA-binding transcription factor activity"/>
    <property type="evidence" value="ECO:0007669"/>
    <property type="project" value="InterPro"/>
</dbReference>
<dbReference type="EMBL" id="QZWG01000006">
    <property type="protein sequence ID" value="RZC07174.1"/>
    <property type="molecule type" value="Genomic_DNA"/>
</dbReference>
<dbReference type="GO" id="GO:0042542">
    <property type="term" value="P:response to hydrogen peroxide"/>
    <property type="evidence" value="ECO:0007669"/>
    <property type="project" value="UniProtKB-ARBA"/>
</dbReference>
<dbReference type="GO" id="GO:0005634">
    <property type="term" value="C:nucleus"/>
    <property type="evidence" value="ECO:0007669"/>
    <property type="project" value="UniProtKB-SubCell"/>
</dbReference>
<accession>A0A445K8Q2</accession>
<comment type="subcellular location">
    <subcellularLocation>
        <location evidence="1">Nucleus</location>
    </subcellularLocation>
</comment>
<keyword evidence="11" id="KW-1185">Reference proteome</keyword>
<dbReference type="Gramene" id="XM_028380243.1">
    <property type="protein sequence ID" value="XP_028236044.1"/>
    <property type="gene ID" value="LOC114415519"/>
</dbReference>
<comment type="similarity">
    <text evidence="6">Belongs to the WRKY group III family.</text>
</comment>
<keyword evidence="3" id="KW-0238">DNA-binding</keyword>
<evidence type="ECO:0000256" key="2">
    <source>
        <dbReference type="ARBA" id="ARBA00023015"/>
    </source>
</evidence>
<dbReference type="Proteomes" id="UP000289340">
    <property type="component" value="Chromosome 6"/>
</dbReference>
<dbReference type="GO" id="GO:0010193">
    <property type="term" value="P:response to ozone"/>
    <property type="evidence" value="ECO:0007669"/>
    <property type="project" value="UniProtKB-ARBA"/>
</dbReference>
<protein>
    <submittedName>
        <fullName evidence="9">Putative WRKY transcription factor 30 isoform A</fullName>
    </submittedName>
    <submittedName>
        <fullName evidence="10">Putative WRKY transcription factor 30 isoform B</fullName>
    </submittedName>
</protein>
<evidence type="ECO:0000259" key="8">
    <source>
        <dbReference type="PROSITE" id="PS50811"/>
    </source>
</evidence>
<evidence type="ECO:0000256" key="4">
    <source>
        <dbReference type="ARBA" id="ARBA00023163"/>
    </source>
</evidence>
<dbReference type="InterPro" id="IPR036576">
    <property type="entry name" value="WRKY_dom_sf"/>
</dbReference>
<evidence type="ECO:0000256" key="3">
    <source>
        <dbReference type="ARBA" id="ARBA00023125"/>
    </source>
</evidence>
<organism evidence="10 11">
    <name type="scientific">Glycine soja</name>
    <name type="common">Wild soybean</name>
    <dbReference type="NCBI Taxonomy" id="3848"/>
    <lineage>
        <taxon>Eukaryota</taxon>
        <taxon>Viridiplantae</taxon>
        <taxon>Streptophyta</taxon>
        <taxon>Embryophyta</taxon>
        <taxon>Tracheophyta</taxon>
        <taxon>Spermatophyta</taxon>
        <taxon>Magnoliopsida</taxon>
        <taxon>eudicotyledons</taxon>
        <taxon>Gunneridae</taxon>
        <taxon>Pentapetalae</taxon>
        <taxon>rosids</taxon>
        <taxon>fabids</taxon>
        <taxon>Fabales</taxon>
        <taxon>Fabaceae</taxon>
        <taxon>Papilionoideae</taxon>
        <taxon>50 kb inversion clade</taxon>
        <taxon>NPAAA clade</taxon>
        <taxon>indigoferoid/millettioid clade</taxon>
        <taxon>Phaseoleae</taxon>
        <taxon>Glycine</taxon>
        <taxon>Glycine subgen. Soja</taxon>
    </lineage>
</organism>
<sequence>MDHMGDPKSIIHELLQGLELARQLQVHLHMPSSSQETRDLLIQKIISTFEKVLEMVKWKGPVPAGESSQHPLGAALIRMSDSPLSSEDSDRDLKDQDPNAFKKRNTLPRWTKQIRVTPGMGVEGPLDDGYSWRKYGQKDILGALYPRGYYRCTHRNVQGCMATKQVQRSDEDPTIFEITYRGKHTCTVAINVGSSSPIPLENQEPSLNNTNIPQHQHQQNILQSHEQQQNELLLSLRKGLRVQTENLDSPEQPLVPFRFPLSTNIKNESHVFPSPVLENFTSPSYVSPAASGIGHFSVSPSGVVNSFEGNPNLANSESQINDMIPATTTTSAAPNSSTVGLEFPFDQFEFDGQNFTFDNPRFFS</sequence>
<dbReference type="GO" id="GO:0010150">
    <property type="term" value="P:leaf senescence"/>
    <property type="evidence" value="ECO:0007669"/>
    <property type="project" value="UniProtKB-ARBA"/>
</dbReference>
<dbReference type="InterPro" id="IPR003657">
    <property type="entry name" value="WRKY_dom"/>
</dbReference>
<keyword evidence="5" id="KW-0539">Nucleus</keyword>
<gene>
    <name evidence="10" type="ORF">D0Y65_014512</name>
</gene>
<dbReference type="Gene3D" id="2.20.25.80">
    <property type="entry name" value="WRKY domain"/>
    <property type="match status" value="1"/>
</dbReference>
<dbReference type="FunFam" id="2.20.25.80:FF:000009">
    <property type="entry name" value="WRKY transcription factor 53"/>
    <property type="match status" value="1"/>
</dbReference>
<feature type="region of interest" description="Disordered" evidence="7">
    <location>
        <begin position="80"/>
        <end position="101"/>
    </location>
</feature>
<dbReference type="GO" id="GO:0009751">
    <property type="term" value="P:response to salicylic acid"/>
    <property type="evidence" value="ECO:0007669"/>
    <property type="project" value="UniProtKB-ARBA"/>
</dbReference>
<evidence type="ECO:0000313" key="11">
    <source>
        <dbReference type="Proteomes" id="UP000289340"/>
    </source>
</evidence>
<evidence type="ECO:0000256" key="6">
    <source>
        <dbReference type="ARBA" id="ARBA00060850"/>
    </source>
</evidence>
<evidence type="ECO:0000313" key="9">
    <source>
        <dbReference type="EMBL" id="RZC07174.1"/>
    </source>
</evidence>
<evidence type="ECO:0000313" key="10">
    <source>
        <dbReference type="EMBL" id="RZC07175.1"/>
    </source>
</evidence>
<dbReference type="Pfam" id="PF03106">
    <property type="entry name" value="WRKY"/>
    <property type="match status" value="1"/>
</dbReference>
<dbReference type="PANTHER" id="PTHR32096:SF115">
    <property type="entry name" value="WRKY TRANSCRIPTION FACTOR 30-RELATED"/>
    <property type="match status" value="1"/>
</dbReference>